<feature type="region of interest" description="Disordered" evidence="1">
    <location>
        <begin position="342"/>
        <end position="431"/>
    </location>
</feature>
<feature type="region of interest" description="Disordered" evidence="1">
    <location>
        <begin position="125"/>
        <end position="207"/>
    </location>
</feature>
<evidence type="ECO:0000256" key="1">
    <source>
        <dbReference type="SAM" id="MobiDB-lite"/>
    </source>
</evidence>
<protein>
    <submittedName>
        <fullName evidence="2">Uncharacterized protein</fullName>
    </submittedName>
</protein>
<sequence length="539" mass="59028">MPQSVQPAVPDLSRKSFPSSTPAASHTHDRAASPLVYPRSHCALDLHLQLRESLLSASRWLRSPCAGAQFSDDSGHDASNTTPSPPTHPPRPQRCLPAVLLVAPGVPSELGYRLRRFMSSYRLEAPRAARPSPIATDKPSEPLLYNLPVAHSTSPPTSPTSRPTSPRSPRSRLASPTSPTRSRTPVSGRPAPSPTARNRSATPLGVSSGELDKFAEYCRAWYFDQDDNSGRLMTQTLANLPSAQRAPYSRDPECYNPRGESYAACTLQPQRKRGKEGTIRTVRKSLWAIMRLQIVPETIGGAGRNVICWEFDDAVLRESAGRDFMVEAIDVLKGVLAFTETPSSKRVSGLPGNYQPSNSIHARSQSQPLSAKPPPTTVQPKRARAPSDPFLDTPAPSHSLSSSPASHDSALLGSTTPTDDIPPSQTPPINTTAAAYYADDPGDDVEDQEYLRVWTSPDLSNPEYVDLLKLFPSFLTRRTLPRFPATTAKPPQDVEQGLTEDKILQFGTGSMWVSSIPRSDGYEGSFWARFVLWWKRVFC</sequence>
<proteinExistence type="predicted"/>
<name>A0ABQ0L0F4_MYCCL</name>
<keyword evidence="3" id="KW-1185">Reference proteome</keyword>
<gene>
    <name evidence="2" type="ORF">MCHLO_02259</name>
</gene>
<feature type="compositionally biased region" description="Low complexity" evidence="1">
    <location>
        <begin position="394"/>
        <end position="412"/>
    </location>
</feature>
<feature type="compositionally biased region" description="Pro residues" evidence="1">
    <location>
        <begin position="83"/>
        <end position="92"/>
    </location>
</feature>
<evidence type="ECO:0000313" key="3">
    <source>
        <dbReference type="Proteomes" id="UP000815677"/>
    </source>
</evidence>
<feature type="compositionally biased region" description="Low complexity" evidence="1">
    <location>
        <begin position="152"/>
        <end position="190"/>
    </location>
</feature>
<accession>A0ABQ0L0F4</accession>
<reference evidence="2" key="1">
    <citation type="submission" date="2014-09" db="EMBL/GenBank/DDBJ databases">
        <title>Genome sequence of the luminous mushroom Mycena chlorophos for searching fungal bioluminescence genes.</title>
        <authorList>
            <person name="Tanaka Y."/>
            <person name="Kasuga D."/>
            <person name="Oba Y."/>
            <person name="Hase S."/>
            <person name="Sato K."/>
            <person name="Oba Y."/>
            <person name="Sakakibara Y."/>
        </authorList>
    </citation>
    <scope>NUCLEOTIDE SEQUENCE</scope>
</reference>
<evidence type="ECO:0000313" key="2">
    <source>
        <dbReference type="EMBL" id="GAT44644.1"/>
    </source>
</evidence>
<feature type="compositionally biased region" description="Polar residues" evidence="1">
    <location>
        <begin position="354"/>
        <end position="369"/>
    </location>
</feature>
<dbReference type="EMBL" id="DF839922">
    <property type="protein sequence ID" value="GAT44644.1"/>
    <property type="molecule type" value="Genomic_DNA"/>
</dbReference>
<feature type="region of interest" description="Disordered" evidence="1">
    <location>
        <begin position="71"/>
        <end position="94"/>
    </location>
</feature>
<organism evidence="2 3">
    <name type="scientific">Mycena chlorophos</name>
    <name type="common">Agaric fungus</name>
    <name type="synonym">Agaricus chlorophos</name>
    <dbReference type="NCBI Taxonomy" id="658473"/>
    <lineage>
        <taxon>Eukaryota</taxon>
        <taxon>Fungi</taxon>
        <taxon>Dikarya</taxon>
        <taxon>Basidiomycota</taxon>
        <taxon>Agaricomycotina</taxon>
        <taxon>Agaricomycetes</taxon>
        <taxon>Agaricomycetidae</taxon>
        <taxon>Agaricales</taxon>
        <taxon>Marasmiineae</taxon>
        <taxon>Mycenaceae</taxon>
        <taxon>Mycena</taxon>
    </lineage>
</organism>
<dbReference type="Proteomes" id="UP000815677">
    <property type="component" value="Unassembled WGS sequence"/>
</dbReference>
<feature type="region of interest" description="Disordered" evidence="1">
    <location>
        <begin position="1"/>
        <end position="32"/>
    </location>
</feature>